<gene>
    <name evidence="1" type="primary">Acey_s0027.g1618</name>
    <name evidence="1" type="ORF">Y032_0027g1618</name>
</gene>
<reference evidence="2" key="1">
    <citation type="journal article" date="2015" name="Nat. Genet.">
        <title>The genome and transcriptome of the zoonotic hookworm Ancylostoma ceylanicum identify infection-specific gene families.</title>
        <authorList>
            <person name="Schwarz E.M."/>
            <person name="Hu Y."/>
            <person name="Antoshechkin I."/>
            <person name="Miller M.M."/>
            <person name="Sternberg P.W."/>
            <person name="Aroian R.V."/>
        </authorList>
    </citation>
    <scope>NUCLEOTIDE SEQUENCE</scope>
    <source>
        <strain evidence="2">HY135</strain>
    </source>
</reference>
<dbReference type="EMBL" id="JARK01001363">
    <property type="protein sequence ID" value="EYC18622.1"/>
    <property type="molecule type" value="Genomic_DNA"/>
</dbReference>
<evidence type="ECO:0000313" key="2">
    <source>
        <dbReference type="Proteomes" id="UP000024635"/>
    </source>
</evidence>
<organism evidence="1 2">
    <name type="scientific">Ancylostoma ceylanicum</name>
    <dbReference type="NCBI Taxonomy" id="53326"/>
    <lineage>
        <taxon>Eukaryota</taxon>
        <taxon>Metazoa</taxon>
        <taxon>Ecdysozoa</taxon>
        <taxon>Nematoda</taxon>
        <taxon>Chromadorea</taxon>
        <taxon>Rhabditida</taxon>
        <taxon>Rhabditina</taxon>
        <taxon>Rhabditomorpha</taxon>
        <taxon>Strongyloidea</taxon>
        <taxon>Ancylostomatidae</taxon>
        <taxon>Ancylostomatinae</taxon>
        <taxon>Ancylostoma</taxon>
    </lineage>
</organism>
<dbReference type="Proteomes" id="UP000024635">
    <property type="component" value="Unassembled WGS sequence"/>
</dbReference>
<keyword evidence="2" id="KW-1185">Reference proteome</keyword>
<protein>
    <submittedName>
        <fullName evidence="1">Uncharacterized protein</fullName>
    </submittedName>
</protein>
<sequence>MRKSRKASDASQKTQWNLPVMVVLAPHSTGRYAKYAKRAKQRIVGVHVCRSRRKIIVDSVAIRKCSAAELRYRSTHPIRQSQISAMPFFPTIALPFRKLSTCAKLNVA</sequence>
<proteinExistence type="predicted"/>
<accession>A0A016UV07</accession>
<evidence type="ECO:0000313" key="1">
    <source>
        <dbReference type="EMBL" id="EYC18622.1"/>
    </source>
</evidence>
<comment type="caution">
    <text evidence="1">The sequence shown here is derived from an EMBL/GenBank/DDBJ whole genome shotgun (WGS) entry which is preliminary data.</text>
</comment>
<dbReference type="AlphaFoldDB" id="A0A016UV07"/>
<name>A0A016UV07_9BILA</name>